<name>A0A9W6MN60_9PROT</name>
<keyword evidence="2" id="KW-0812">Transmembrane</keyword>
<feature type="domain" description="Bacterial surface antigen (D15)" evidence="5">
    <location>
        <begin position="281"/>
        <end position="569"/>
    </location>
</feature>
<dbReference type="RefSeq" id="WP_271186216.1">
    <property type="nucleotide sequence ID" value="NZ_BSFE01000003.1"/>
</dbReference>
<evidence type="ECO:0000256" key="4">
    <source>
        <dbReference type="SAM" id="SignalP"/>
    </source>
</evidence>
<organism evidence="6 7">
    <name type="scientific">Maricaulis virginensis</name>
    <dbReference type="NCBI Taxonomy" id="144022"/>
    <lineage>
        <taxon>Bacteria</taxon>
        <taxon>Pseudomonadati</taxon>
        <taxon>Pseudomonadota</taxon>
        <taxon>Alphaproteobacteria</taxon>
        <taxon>Maricaulales</taxon>
        <taxon>Maricaulaceae</taxon>
        <taxon>Maricaulis</taxon>
    </lineage>
</organism>
<evidence type="ECO:0000256" key="1">
    <source>
        <dbReference type="ARBA" id="ARBA00004370"/>
    </source>
</evidence>
<dbReference type="InterPro" id="IPR000184">
    <property type="entry name" value="Bac_surfAg_D15"/>
</dbReference>
<keyword evidence="3" id="KW-0472">Membrane</keyword>
<feature type="signal peptide" evidence="4">
    <location>
        <begin position="1"/>
        <end position="19"/>
    </location>
</feature>
<sequence length="569" mass="61658">MTFKLVPVLALLVTSPALADPLARVEGVSDASLRAALETAIGEREAQAGGVSSALRDARTAADRARRLLRSRGYYAATLEPMIGPQQEAVVQITPGPVFMIADIATETGNDEDARATARDAIGLQTGTPLRAQSVIDAEAQGLVALHNSGWPDARIEDRRVVVDHATEEGRITFRYTPGPWSTYGEIERDTGPWNPQFIARMSPFTTGEPANREEILEYQKRLTELDSVGAADITLGPVGEDGNRPVDVELTPSARHSIETGLSYSTSEGGGGNVRWIRRNLRGNDETLTLSAGIATLNQSLLASVSRPHWRRFDQTLRLHAGLVSEDTDAYQQEEAEIGVEVTRRDGRRTYGIGPHVDWSRVTDAFGERDVITAAVDLVAGYDSRTDPLDPDGGIYGMVQVTPATTLGDCNCHYVRLEGRASTYYRLSDTTVAALRMRAGSVFGASATAMPADQRFYAGGGGSARGFDYQSLSPQAPDGTPFGGISVVETSAELRWRVRERWGVVGFVDSAMASSNRQPDLSNLRTAVGVGVRYYFDFAPVRVDIATPLDRRDGEDPVQIYFSLGQAF</sequence>
<dbReference type="AlphaFoldDB" id="A0A9W6MN60"/>
<dbReference type="PANTHER" id="PTHR12815:SF42">
    <property type="entry name" value="BACTERIAL SURFACE ANTIGEN (D15) DOMAIN-CONTAINING PROTEIN"/>
    <property type="match status" value="1"/>
</dbReference>
<dbReference type="GO" id="GO:0019867">
    <property type="term" value="C:outer membrane"/>
    <property type="evidence" value="ECO:0007669"/>
    <property type="project" value="InterPro"/>
</dbReference>
<gene>
    <name evidence="6" type="ORF">GCM10017621_13600</name>
</gene>
<evidence type="ECO:0000313" key="6">
    <source>
        <dbReference type="EMBL" id="GLK51852.1"/>
    </source>
</evidence>
<accession>A0A9W6MN60</accession>
<dbReference type="Gene3D" id="3.10.20.310">
    <property type="entry name" value="membrane protein fhac"/>
    <property type="match status" value="1"/>
</dbReference>
<feature type="chain" id="PRO_5040909753" evidence="4">
    <location>
        <begin position="20"/>
        <end position="569"/>
    </location>
</feature>
<dbReference type="Gene3D" id="2.40.160.50">
    <property type="entry name" value="membrane protein fhac: a member of the omp85/tpsb transporter family"/>
    <property type="match status" value="1"/>
</dbReference>
<dbReference type="Pfam" id="PF01103">
    <property type="entry name" value="Omp85"/>
    <property type="match status" value="1"/>
</dbReference>
<evidence type="ECO:0000313" key="7">
    <source>
        <dbReference type="Proteomes" id="UP001143486"/>
    </source>
</evidence>
<comment type="subcellular location">
    <subcellularLocation>
        <location evidence="1">Membrane</location>
    </subcellularLocation>
</comment>
<evidence type="ECO:0000256" key="3">
    <source>
        <dbReference type="ARBA" id="ARBA00023136"/>
    </source>
</evidence>
<protein>
    <submittedName>
        <fullName evidence="6">Outer membrane protein</fullName>
    </submittedName>
</protein>
<keyword evidence="2" id="KW-1134">Transmembrane beta strand</keyword>
<reference evidence="6" key="1">
    <citation type="journal article" date="2014" name="Int. J. Syst. Evol. Microbiol.">
        <title>Complete genome sequence of Corynebacterium casei LMG S-19264T (=DSM 44701T), isolated from a smear-ripened cheese.</title>
        <authorList>
            <consortium name="US DOE Joint Genome Institute (JGI-PGF)"/>
            <person name="Walter F."/>
            <person name="Albersmeier A."/>
            <person name="Kalinowski J."/>
            <person name="Ruckert C."/>
        </authorList>
    </citation>
    <scope>NUCLEOTIDE SEQUENCE</scope>
    <source>
        <strain evidence="6">VKM B-1513</strain>
    </source>
</reference>
<dbReference type="InterPro" id="IPR039910">
    <property type="entry name" value="D15-like"/>
</dbReference>
<dbReference type="PANTHER" id="PTHR12815">
    <property type="entry name" value="SORTING AND ASSEMBLY MACHINERY SAMM50 PROTEIN FAMILY MEMBER"/>
    <property type="match status" value="1"/>
</dbReference>
<evidence type="ECO:0000259" key="5">
    <source>
        <dbReference type="Pfam" id="PF01103"/>
    </source>
</evidence>
<evidence type="ECO:0000256" key="2">
    <source>
        <dbReference type="ARBA" id="ARBA00022452"/>
    </source>
</evidence>
<keyword evidence="4" id="KW-0732">Signal</keyword>
<keyword evidence="7" id="KW-1185">Reference proteome</keyword>
<reference evidence="6" key="2">
    <citation type="submission" date="2023-01" db="EMBL/GenBank/DDBJ databases">
        <authorList>
            <person name="Sun Q."/>
            <person name="Evtushenko L."/>
        </authorList>
    </citation>
    <scope>NUCLEOTIDE SEQUENCE</scope>
    <source>
        <strain evidence="6">VKM B-1513</strain>
    </source>
</reference>
<proteinExistence type="predicted"/>
<dbReference type="Proteomes" id="UP001143486">
    <property type="component" value="Unassembled WGS sequence"/>
</dbReference>
<comment type="caution">
    <text evidence="6">The sequence shown here is derived from an EMBL/GenBank/DDBJ whole genome shotgun (WGS) entry which is preliminary data.</text>
</comment>
<dbReference type="EMBL" id="BSFE01000003">
    <property type="protein sequence ID" value="GLK51852.1"/>
    <property type="molecule type" value="Genomic_DNA"/>
</dbReference>